<proteinExistence type="inferred from homology"/>
<evidence type="ECO:0000259" key="5">
    <source>
        <dbReference type="PROSITE" id="PS50600"/>
    </source>
</evidence>
<dbReference type="AlphaFoldDB" id="A0AAV2ZC39"/>
<reference evidence="6" key="1">
    <citation type="submission" date="2022-11" db="EMBL/GenBank/DDBJ databases">
        <authorList>
            <person name="Morgan W.R."/>
            <person name="Tartar A."/>
        </authorList>
    </citation>
    <scope>NUCLEOTIDE SEQUENCE</scope>
    <source>
        <strain evidence="6">ARSEF 373</strain>
    </source>
</reference>
<dbReference type="InterPro" id="IPR003653">
    <property type="entry name" value="Peptidase_C48_C"/>
</dbReference>
<dbReference type="PROSITE" id="PS50600">
    <property type="entry name" value="ULP_PROTEASE"/>
    <property type="match status" value="1"/>
</dbReference>
<feature type="domain" description="Ubiquitin-like protease family profile" evidence="5">
    <location>
        <begin position="13"/>
        <end position="188"/>
    </location>
</feature>
<dbReference type="GO" id="GO:0006508">
    <property type="term" value="P:proteolysis"/>
    <property type="evidence" value="ECO:0007669"/>
    <property type="project" value="UniProtKB-KW"/>
</dbReference>
<evidence type="ECO:0000313" key="7">
    <source>
        <dbReference type="Proteomes" id="UP001146120"/>
    </source>
</evidence>
<comment type="caution">
    <text evidence="6">The sequence shown here is derived from an EMBL/GenBank/DDBJ whole genome shotgun (WGS) entry which is preliminary data.</text>
</comment>
<evidence type="ECO:0000313" key="6">
    <source>
        <dbReference type="EMBL" id="DBA03122.1"/>
    </source>
</evidence>
<dbReference type="Pfam" id="PF02902">
    <property type="entry name" value="Peptidase_C48"/>
    <property type="match status" value="1"/>
</dbReference>
<dbReference type="PANTHER" id="PTHR46468">
    <property type="entry name" value="SENTRIN-SPECIFIC PROTEASE 8"/>
    <property type="match status" value="1"/>
</dbReference>
<keyword evidence="7" id="KW-1185">Reference proteome</keyword>
<keyword evidence="3" id="KW-0378">Hydrolase</keyword>
<name>A0AAV2ZC39_9STRA</name>
<protein>
    <recommendedName>
        <fullName evidence="5">Ubiquitin-like protease family profile domain-containing protein</fullName>
    </recommendedName>
</protein>
<dbReference type="GO" id="GO:0000338">
    <property type="term" value="P:protein deneddylation"/>
    <property type="evidence" value="ECO:0007669"/>
    <property type="project" value="TreeGrafter"/>
</dbReference>
<dbReference type="InterPro" id="IPR044613">
    <property type="entry name" value="Nep1/2-like"/>
</dbReference>
<accession>A0AAV2ZC39</accession>
<evidence type="ECO:0000256" key="3">
    <source>
        <dbReference type="ARBA" id="ARBA00022801"/>
    </source>
</evidence>
<dbReference type="InterPro" id="IPR038765">
    <property type="entry name" value="Papain-like_cys_pep_sf"/>
</dbReference>
<evidence type="ECO:0000256" key="4">
    <source>
        <dbReference type="ARBA" id="ARBA00022807"/>
    </source>
</evidence>
<dbReference type="GO" id="GO:0008234">
    <property type="term" value="F:cysteine-type peptidase activity"/>
    <property type="evidence" value="ECO:0007669"/>
    <property type="project" value="UniProtKB-KW"/>
</dbReference>
<dbReference type="GO" id="GO:0019784">
    <property type="term" value="F:deNEDDylase activity"/>
    <property type="evidence" value="ECO:0007669"/>
    <property type="project" value="InterPro"/>
</dbReference>
<dbReference type="SUPFAM" id="SSF54001">
    <property type="entry name" value="Cysteine proteinases"/>
    <property type="match status" value="1"/>
</dbReference>
<comment type="similarity">
    <text evidence="1">Belongs to the peptidase C48 family.</text>
</comment>
<dbReference type="EMBL" id="DAKRPA010000023">
    <property type="protein sequence ID" value="DBA03122.1"/>
    <property type="molecule type" value="Genomic_DNA"/>
</dbReference>
<evidence type="ECO:0000256" key="2">
    <source>
        <dbReference type="ARBA" id="ARBA00022670"/>
    </source>
</evidence>
<dbReference type="PANTHER" id="PTHR46468:SF1">
    <property type="entry name" value="SENTRIN-SPECIFIC PROTEASE 8"/>
    <property type="match status" value="1"/>
</dbReference>
<dbReference type="Proteomes" id="UP001146120">
    <property type="component" value="Unassembled WGS sequence"/>
</dbReference>
<keyword evidence="4" id="KW-0788">Thiol protease</keyword>
<organism evidence="6 7">
    <name type="scientific">Lagenidium giganteum</name>
    <dbReference type="NCBI Taxonomy" id="4803"/>
    <lineage>
        <taxon>Eukaryota</taxon>
        <taxon>Sar</taxon>
        <taxon>Stramenopiles</taxon>
        <taxon>Oomycota</taxon>
        <taxon>Peronosporomycetes</taxon>
        <taxon>Pythiales</taxon>
        <taxon>Pythiaceae</taxon>
    </lineage>
</organism>
<sequence>MALPTQVLNYHDVQLYASDVQLFSSHQWLNDNAINFYLQYLYRTVCASRSDMLLMDPVIVACMLFQCDDDDEFLDLARGVALLEKELCIIPVNDVQSFADGSGSHWSLLVYRRAANTFEHWDSSAGSNMAAAARVAQSFFKMLRLCIADATTTNQAKAEPTIVSMTEGPQQRNGYDCGMYVLLTAEFLVKQHLQLIGADAKVVDHVNPKLVTQARQEIPRIINRLRSEANQ</sequence>
<dbReference type="Gene3D" id="3.40.395.10">
    <property type="entry name" value="Adenoviral Proteinase, Chain A"/>
    <property type="match status" value="1"/>
</dbReference>
<keyword evidence="2" id="KW-0645">Protease</keyword>
<reference evidence="6" key="2">
    <citation type="journal article" date="2023" name="Microbiol Resour">
        <title>Decontamination and Annotation of the Draft Genome Sequence of the Oomycete Lagenidium giganteum ARSEF 373.</title>
        <authorList>
            <person name="Morgan W.R."/>
            <person name="Tartar A."/>
        </authorList>
    </citation>
    <scope>NUCLEOTIDE SEQUENCE</scope>
    <source>
        <strain evidence="6">ARSEF 373</strain>
    </source>
</reference>
<evidence type="ECO:0000256" key="1">
    <source>
        <dbReference type="ARBA" id="ARBA00005234"/>
    </source>
</evidence>
<gene>
    <name evidence="6" type="ORF">N0F65_003369</name>
</gene>